<dbReference type="Proteomes" id="UP001234297">
    <property type="component" value="Chromosome 5"/>
</dbReference>
<gene>
    <name evidence="1" type="ORF">MRB53_015881</name>
</gene>
<comment type="caution">
    <text evidence="1">The sequence shown here is derived from an EMBL/GenBank/DDBJ whole genome shotgun (WGS) entry which is preliminary data.</text>
</comment>
<organism evidence="1 2">
    <name type="scientific">Persea americana</name>
    <name type="common">Avocado</name>
    <dbReference type="NCBI Taxonomy" id="3435"/>
    <lineage>
        <taxon>Eukaryota</taxon>
        <taxon>Viridiplantae</taxon>
        <taxon>Streptophyta</taxon>
        <taxon>Embryophyta</taxon>
        <taxon>Tracheophyta</taxon>
        <taxon>Spermatophyta</taxon>
        <taxon>Magnoliopsida</taxon>
        <taxon>Magnoliidae</taxon>
        <taxon>Laurales</taxon>
        <taxon>Lauraceae</taxon>
        <taxon>Persea</taxon>
    </lineage>
</organism>
<protein>
    <submittedName>
        <fullName evidence="1">Uncharacterized protein</fullName>
    </submittedName>
</protein>
<dbReference type="EMBL" id="CM056813">
    <property type="protein sequence ID" value="KAJ8639187.1"/>
    <property type="molecule type" value="Genomic_DNA"/>
</dbReference>
<evidence type="ECO:0000313" key="2">
    <source>
        <dbReference type="Proteomes" id="UP001234297"/>
    </source>
</evidence>
<accession>A0ACC2M0I3</accession>
<evidence type="ECO:0000313" key="1">
    <source>
        <dbReference type="EMBL" id="KAJ8639187.1"/>
    </source>
</evidence>
<name>A0ACC2M0I3_PERAE</name>
<keyword evidence="2" id="KW-1185">Reference proteome</keyword>
<reference evidence="1 2" key="1">
    <citation type="journal article" date="2022" name="Hortic Res">
        <title>A haplotype resolved chromosomal level avocado genome allows analysis of novel avocado genes.</title>
        <authorList>
            <person name="Nath O."/>
            <person name="Fletcher S.J."/>
            <person name="Hayward A."/>
            <person name="Shaw L.M."/>
            <person name="Masouleh A.K."/>
            <person name="Furtado A."/>
            <person name="Henry R.J."/>
            <person name="Mitter N."/>
        </authorList>
    </citation>
    <scope>NUCLEOTIDE SEQUENCE [LARGE SCALE GENOMIC DNA]</scope>
    <source>
        <strain evidence="2">cv. Hass</strain>
    </source>
</reference>
<sequence>MTTALGCVLCVWPFVPRTSWVSSQEISLSLPQLLKFLNGKDAMILSFPEFCGPSIQIWLQAFYREILPKIHILLIEPFPSINKVYALVSQEEKQRELYLSHLPSTEATALATKKVSGFDTRRRSGKGGNNGIPHSTKNCHYYHRDGHTIEKCYKLHGYPPCNPAKPSPNHPHPVNTGKPPHQHQHHANHTASANAQFPATSLQDVDSLLSALPN</sequence>
<proteinExistence type="predicted"/>